<sequence length="56" mass="6392">MLNKILIYFIVVSTLILCSCEQSDNNCSSLENKGGSYKYDNCALRNNNTQSPKKEW</sequence>
<name>A0AAX4EZH6_9GAMM</name>
<dbReference type="AlphaFoldDB" id="A0AAX4EZH6"/>
<reference evidence="1" key="1">
    <citation type="submission" date="2023-10" db="EMBL/GenBank/DDBJ databases">
        <title>Clonality and diversity in the soft rot Dickeya solani phytopathogen.</title>
        <authorList>
            <person name="Pedron J."/>
            <person name="Van Gijsegem F."/>
            <person name="Portier P."/>
            <person name="Taghouti G."/>
        </authorList>
    </citation>
    <scope>NUCLEOTIDE SEQUENCE</scope>
    <source>
        <strain evidence="1">CFBP5647</strain>
    </source>
</reference>
<gene>
    <name evidence="1" type="ORF">RXA29_00895</name>
</gene>
<proteinExistence type="predicted"/>
<evidence type="ECO:0008006" key="3">
    <source>
        <dbReference type="Google" id="ProtNLM"/>
    </source>
</evidence>
<evidence type="ECO:0000313" key="2">
    <source>
        <dbReference type="Proteomes" id="UP001304423"/>
    </source>
</evidence>
<dbReference type="PROSITE" id="PS51257">
    <property type="entry name" value="PROKAR_LIPOPROTEIN"/>
    <property type="match status" value="1"/>
</dbReference>
<evidence type="ECO:0000313" key="1">
    <source>
        <dbReference type="EMBL" id="WOA52840.1"/>
    </source>
</evidence>
<organism evidence="1 2">
    <name type="scientific">Dickeya solani</name>
    <dbReference type="NCBI Taxonomy" id="1089444"/>
    <lineage>
        <taxon>Bacteria</taxon>
        <taxon>Pseudomonadati</taxon>
        <taxon>Pseudomonadota</taxon>
        <taxon>Gammaproteobacteria</taxon>
        <taxon>Enterobacterales</taxon>
        <taxon>Pectobacteriaceae</taxon>
        <taxon>Dickeya</taxon>
    </lineage>
</organism>
<dbReference type="EMBL" id="CP136339">
    <property type="protein sequence ID" value="WOA52840.1"/>
    <property type="molecule type" value="Genomic_DNA"/>
</dbReference>
<dbReference type="Proteomes" id="UP001304423">
    <property type="component" value="Chromosome"/>
</dbReference>
<dbReference type="RefSeq" id="WP_316393130.1">
    <property type="nucleotide sequence ID" value="NZ_CP136339.1"/>
</dbReference>
<accession>A0AAX4EZH6</accession>
<protein>
    <recommendedName>
        <fullName evidence="3">Lipoprotein</fullName>
    </recommendedName>
</protein>